<dbReference type="PANTHER" id="PTHR45953:SF1">
    <property type="entry name" value="IDURONATE 2-SULFATASE"/>
    <property type="match status" value="1"/>
</dbReference>
<dbReference type="Pfam" id="PF00884">
    <property type="entry name" value="Sulfatase"/>
    <property type="match status" value="1"/>
</dbReference>
<evidence type="ECO:0000256" key="1">
    <source>
        <dbReference type="ARBA" id="ARBA00008779"/>
    </source>
</evidence>
<dbReference type="AlphaFoldDB" id="A0A2P8E5W6"/>
<dbReference type="Pfam" id="PF12411">
    <property type="entry name" value="Choline_sulf_C"/>
    <property type="match status" value="1"/>
</dbReference>
<dbReference type="InterPro" id="IPR024607">
    <property type="entry name" value="Sulfatase_CS"/>
</dbReference>
<evidence type="ECO:0000313" key="7">
    <source>
        <dbReference type="EMBL" id="PSL04817.1"/>
    </source>
</evidence>
<gene>
    <name evidence="7" type="ORF">CLV30_105285</name>
</gene>
<feature type="domain" description="Choline sulfatase enzyme C-terminal" evidence="6">
    <location>
        <begin position="465"/>
        <end position="510"/>
    </location>
</feature>
<keyword evidence="3" id="KW-0378">Hydrolase</keyword>
<protein>
    <submittedName>
        <fullName evidence="7">Choline-sulfatase</fullName>
    </submittedName>
</protein>
<evidence type="ECO:0000259" key="5">
    <source>
        <dbReference type="Pfam" id="PF00884"/>
    </source>
</evidence>
<evidence type="ECO:0000256" key="3">
    <source>
        <dbReference type="ARBA" id="ARBA00022801"/>
    </source>
</evidence>
<dbReference type="Proteomes" id="UP000243528">
    <property type="component" value="Unassembled WGS sequence"/>
</dbReference>
<organism evidence="7 8">
    <name type="scientific">Haloactinopolyspora alba</name>
    <dbReference type="NCBI Taxonomy" id="648780"/>
    <lineage>
        <taxon>Bacteria</taxon>
        <taxon>Bacillati</taxon>
        <taxon>Actinomycetota</taxon>
        <taxon>Actinomycetes</taxon>
        <taxon>Jiangellales</taxon>
        <taxon>Jiangellaceae</taxon>
        <taxon>Haloactinopolyspora</taxon>
    </lineage>
</organism>
<proteinExistence type="inferred from homology"/>
<evidence type="ECO:0000259" key="6">
    <source>
        <dbReference type="Pfam" id="PF12411"/>
    </source>
</evidence>
<keyword evidence="8" id="KW-1185">Reference proteome</keyword>
<keyword evidence="2" id="KW-0479">Metal-binding</keyword>
<comment type="similarity">
    <text evidence="1">Belongs to the sulfatase family.</text>
</comment>
<feature type="domain" description="Sulfatase N-terminal" evidence="5">
    <location>
        <begin position="8"/>
        <end position="359"/>
    </location>
</feature>
<dbReference type="GO" id="GO:0008484">
    <property type="term" value="F:sulfuric ester hydrolase activity"/>
    <property type="evidence" value="ECO:0007669"/>
    <property type="project" value="TreeGrafter"/>
</dbReference>
<dbReference type="RefSeq" id="WP_106536997.1">
    <property type="nucleotide sequence ID" value="NZ_PYGE01000005.1"/>
</dbReference>
<evidence type="ECO:0000256" key="4">
    <source>
        <dbReference type="SAM" id="MobiDB-lite"/>
    </source>
</evidence>
<name>A0A2P8E5W6_9ACTN</name>
<reference evidence="7 8" key="1">
    <citation type="submission" date="2018-03" db="EMBL/GenBank/DDBJ databases">
        <title>Genomic Encyclopedia of Archaeal and Bacterial Type Strains, Phase II (KMG-II): from individual species to whole genera.</title>
        <authorList>
            <person name="Goeker M."/>
        </authorList>
    </citation>
    <scope>NUCLEOTIDE SEQUENCE [LARGE SCALE GENOMIC DNA]</scope>
    <source>
        <strain evidence="7 8">DSM 45211</strain>
    </source>
</reference>
<dbReference type="NCBIfam" id="TIGR03417">
    <property type="entry name" value="chol_sulfatase"/>
    <property type="match status" value="1"/>
</dbReference>
<dbReference type="InterPro" id="IPR017785">
    <property type="entry name" value="Choline-sulfatase"/>
</dbReference>
<comment type="caution">
    <text evidence="7">The sequence shown here is derived from an EMBL/GenBank/DDBJ whole genome shotgun (WGS) entry which is preliminary data.</text>
</comment>
<evidence type="ECO:0000313" key="8">
    <source>
        <dbReference type="Proteomes" id="UP000243528"/>
    </source>
</evidence>
<dbReference type="SUPFAM" id="SSF53649">
    <property type="entry name" value="Alkaline phosphatase-like"/>
    <property type="match status" value="1"/>
</dbReference>
<dbReference type="InterPro" id="IPR025863">
    <property type="entry name" value="Choline_sulf_C_dom"/>
</dbReference>
<sequence length="515" mass="57334">MTTQPQRPNVLLIMVDQLTAFGLRAYGNDEVITPHLDALAHRGVVFDNAYANSPLCVPSRAAMMSGRLPSDVPCNDNAEEFPASVPTFAHTLRRAGYRTVLAGKMHFVGPDQLHGFEERLTTDIFPADLTWTRPWDSLGDPPRLSGRQRSGGREYVDILDRSGPLPWTYQMHYDEEVRFRTLQRLREFAVDRGERRDQPWLTVASFTQPHDPYAAPAEYWNRYEGRTISPPQAPPPASTHTLDEWVNAFHGVDQHDVSDQQSVDARRGYYAMISYIDDVVGELLAELDRLGMADDTVVIFTSDHGDQLGEHGMYFKRTLREWSVRVPLIAAGAGVHGGRKVTEPVSLVDLHPTLAELAGTTPPDSVTRHFAGASIVGGLTGDGGDDHPDVIVENYAEGTITPIRALIRGQYKLIQAAGLADQLYDLGTDPAETTDLIDDPAYATTTADLRKEMSRSWDPDRTKATVLESQRIRAFLGEAMAHGRHHPWDHTPDNDASRQWIRGTNDDPWDPLAGF</sequence>
<dbReference type="InterPro" id="IPR000917">
    <property type="entry name" value="Sulfatase_N"/>
</dbReference>
<dbReference type="PANTHER" id="PTHR45953">
    <property type="entry name" value="IDURONATE 2-SULFATASE"/>
    <property type="match status" value="1"/>
</dbReference>
<feature type="compositionally biased region" description="Basic and acidic residues" evidence="4">
    <location>
        <begin position="486"/>
        <end position="496"/>
    </location>
</feature>
<dbReference type="PROSITE" id="PS00149">
    <property type="entry name" value="SULFATASE_2"/>
    <property type="match status" value="1"/>
</dbReference>
<feature type="region of interest" description="Disordered" evidence="4">
    <location>
        <begin position="483"/>
        <end position="515"/>
    </location>
</feature>
<dbReference type="EMBL" id="PYGE01000005">
    <property type="protein sequence ID" value="PSL04817.1"/>
    <property type="molecule type" value="Genomic_DNA"/>
</dbReference>
<dbReference type="GO" id="GO:0005737">
    <property type="term" value="C:cytoplasm"/>
    <property type="evidence" value="ECO:0007669"/>
    <property type="project" value="TreeGrafter"/>
</dbReference>
<accession>A0A2P8E5W6</accession>
<dbReference type="InterPro" id="IPR017850">
    <property type="entry name" value="Alkaline_phosphatase_core_sf"/>
</dbReference>
<dbReference type="OrthoDB" id="9777306at2"/>
<evidence type="ECO:0000256" key="2">
    <source>
        <dbReference type="ARBA" id="ARBA00022723"/>
    </source>
</evidence>
<dbReference type="GO" id="GO:0046872">
    <property type="term" value="F:metal ion binding"/>
    <property type="evidence" value="ECO:0007669"/>
    <property type="project" value="UniProtKB-KW"/>
</dbReference>
<dbReference type="Gene3D" id="3.40.720.10">
    <property type="entry name" value="Alkaline Phosphatase, subunit A"/>
    <property type="match status" value="1"/>
</dbReference>